<evidence type="ECO:0000313" key="1">
    <source>
        <dbReference type="EMBL" id="KAF7787404.1"/>
    </source>
</evidence>
<comment type="caution">
    <text evidence="1">The sequence shown here is derived from an EMBL/GenBank/DDBJ whole genome shotgun (WGS) entry which is preliminary data.</text>
</comment>
<dbReference type="AlphaFoldDB" id="A0A8T0C9F6"/>
<protein>
    <submittedName>
        <fullName evidence="1">Uncharacterized protein</fullName>
    </submittedName>
</protein>
<organism evidence="1 2">
    <name type="scientific">Pseudoalteromonas rubra</name>
    <dbReference type="NCBI Taxonomy" id="43658"/>
    <lineage>
        <taxon>Bacteria</taxon>
        <taxon>Pseudomonadati</taxon>
        <taxon>Pseudomonadota</taxon>
        <taxon>Gammaproteobacteria</taxon>
        <taxon>Alteromonadales</taxon>
        <taxon>Pseudoalteromonadaceae</taxon>
        <taxon>Pseudoalteromonas</taxon>
    </lineage>
</organism>
<sequence>MKLKLNKKPIKALSKNPAFLPAEMTPEVAGGTGITTLLGCNNESEECGRTQSCVRHCFSPDGH</sequence>
<accession>A0A8T0C9F6</accession>
<name>A0A8T0C9F6_9GAMM</name>
<dbReference type="RefSeq" id="WP_155946217.1">
    <property type="nucleotide sequence ID" value="NZ_AHCD03000031.1"/>
</dbReference>
<dbReference type="EMBL" id="AHCD03000031">
    <property type="protein sequence ID" value="KAF7787404.1"/>
    <property type="molecule type" value="Genomic_DNA"/>
</dbReference>
<dbReference type="Proteomes" id="UP000016480">
    <property type="component" value="Unassembled WGS sequence"/>
</dbReference>
<reference evidence="1 2" key="1">
    <citation type="journal article" date="2012" name="J. Bacteriol.">
        <title>Genome sequence of the cycloprodigiosin-producing bacterial strain Pseudoalteromonas rubra ATCC 29570(T).</title>
        <authorList>
            <person name="Xie B.B."/>
            <person name="Shu Y.L."/>
            <person name="Qin Q.L."/>
            <person name="Rong J.C."/>
            <person name="Zhang X.Y."/>
            <person name="Chen X.L."/>
            <person name="Zhou B.C."/>
            <person name="Zhang Y.Z."/>
        </authorList>
    </citation>
    <scope>NUCLEOTIDE SEQUENCE [LARGE SCALE GENOMIC DNA]</scope>
    <source>
        <strain evidence="1 2">DSM 6842</strain>
    </source>
</reference>
<gene>
    <name evidence="1" type="ORF">PRUB_a4777</name>
</gene>
<dbReference type="GeneID" id="61357174"/>
<evidence type="ECO:0000313" key="2">
    <source>
        <dbReference type="Proteomes" id="UP000016480"/>
    </source>
</evidence>
<proteinExistence type="predicted"/>